<feature type="region of interest" description="Disordered" evidence="1">
    <location>
        <begin position="157"/>
        <end position="188"/>
    </location>
</feature>
<dbReference type="Pfam" id="PF04314">
    <property type="entry name" value="PCuAC"/>
    <property type="match status" value="1"/>
</dbReference>
<protein>
    <submittedName>
        <fullName evidence="3">Copper chaperone PCu(A)C</fullName>
    </submittedName>
</protein>
<feature type="chain" id="PRO_5046709143" evidence="2">
    <location>
        <begin position="20"/>
        <end position="188"/>
    </location>
</feature>
<comment type="caution">
    <text evidence="3">The sequence shown here is derived from an EMBL/GenBank/DDBJ whole genome shotgun (WGS) entry which is preliminary data.</text>
</comment>
<sequence length="188" mass="18632">MIKTFSAPLLLTAAAVLVAGCGTDSNDTAAADSLAVSSSWAKAADSGMTAAFAELENTGDEDLRIVSATSPGAGSTELHEMVAGDGGTMVMRESESGFVVEAGSVHSLAPGGDHLMLMDLTGPIVPGADVSFTLTFDDGSTKDFTAQVRDFAGAQEEYAPGHGGEEGADHSAGGGADHSAGGGADHNG</sequence>
<dbReference type="SUPFAM" id="SSF110087">
    <property type="entry name" value="DR1885-like metal-binding protein"/>
    <property type="match status" value="1"/>
</dbReference>
<dbReference type="EMBL" id="JAUTXY010000004">
    <property type="protein sequence ID" value="MEE2057925.1"/>
    <property type="molecule type" value="Genomic_DNA"/>
</dbReference>
<accession>A0ABU7L8R6</accession>
<proteinExistence type="predicted"/>
<organism evidence="3 4">
    <name type="scientific">Rhodococcus artemisiae</name>
    <dbReference type="NCBI Taxonomy" id="714159"/>
    <lineage>
        <taxon>Bacteria</taxon>
        <taxon>Bacillati</taxon>
        <taxon>Actinomycetota</taxon>
        <taxon>Actinomycetes</taxon>
        <taxon>Mycobacteriales</taxon>
        <taxon>Nocardiaceae</taxon>
        <taxon>Rhodococcus</taxon>
    </lineage>
</organism>
<dbReference type="PANTHER" id="PTHR36302:SF1">
    <property type="entry name" value="COPPER CHAPERONE PCU(A)C"/>
    <property type="match status" value="1"/>
</dbReference>
<keyword evidence="4" id="KW-1185">Reference proteome</keyword>
<evidence type="ECO:0000313" key="3">
    <source>
        <dbReference type="EMBL" id="MEE2057925.1"/>
    </source>
</evidence>
<dbReference type="Gene3D" id="2.60.40.1890">
    <property type="entry name" value="PCu(A)C copper chaperone"/>
    <property type="match status" value="1"/>
</dbReference>
<dbReference type="InterPro" id="IPR036182">
    <property type="entry name" value="PCuAC_sf"/>
</dbReference>
<dbReference type="Proteomes" id="UP001336020">
    <property type="component" value="Unassembled WGS sequence"/>
</dbReference>
<reference evidence="3 4" key="1">
    <citation type="submission" date="2023-07" db="EMBL/GenBank/DDBJ databases">
        <authorList>
            <person name="Girao M."/>
            <person name="Carvalho M.F."/>
        </authorList>
    </citation>
    <scope>NUCLEOTIDE SEQUENCE [LARGE SCALE GENOMIC DNA]</scope>
    <source>
        <strain evidence="3 4">YIM65754</strain>
    </source>
</reference>
<evidence type="ECO:0000313" key="4">
    <source>
        <dbReference type="Proteomes" id="UP001336020"/>
    </source>
</evidence>
<name>A0ABU7L8R6_9NOCA</name>
<dbReference type="PANTHER" id="PTHR36302">
    <property type="entry name" value="BLR7088 PROTEIN"/>
    <property type="match status" value="1"/>
</dbReference>
<gene>
    <name evidence="3" type="ORF">Q7514_10365</name>
</gene>
<dbReference type="InterPro" id="IPR007410">
    <property type="entry name" value="LpqE-like"/>
</dbReference>
<feature type="compositionally biased region" description="Gly residues" evidence="1">
    <location>
        <begin position="172"/>
        <end position="188"/>
    </location>
</feature>
<evidence type="ECO:0000256" key="1">
    <source>
        <dbReference type="SAM" id="MobiDB-lite"/>
    </source>
</evidence>
<feature type="signal peptide" evidence="2">
    <location>
        <begin position="1"/>
        <end position="19"/>
    </location>
</feature>
<keyword evidence="2" id="KW-0732">Signal</keyword>
<dbReference type="InterPro" id="IPR058248">
    <property type="entry name" value="Lxx211020-like"/>
</dbReference>
<evidence type="ECO:0000256" key="2">
    <source>
        <dbReference type="SAM" id="SignalP"/>
    </source>
</evidence>
<dbReference type="PROSITE" id="PS51257">
    <property type="entry name" value="PROKAR_LIPOPROTEIN"/>
    <property type="match status" value="1"/>
</dbReference>